<dbReference type="InterPro" id="IPR032675">
    <property type="entry name" value="LRR_dom_sf"/>
</dbReference>
<keyword evidence="4" id="KW-0677">Repeat</keyword>
<keyword evidence="3" id="KW-0732">Signal</keyword>
<name>A0A5B7BZ00_DAVIN</name>
<accession>A0A5B7BZ00</accession>
<evidence type="ECO:0000256" key="1">
    <source>
        <dbReference type="ARBA" id="ARBA00004370"/>
    </source>
</evidence>
<evidence type="ECO:0000256" key="3">
    <source>
        <dbReference type="ARBA" id="ARBA00022729"/>
    </source>
</evidence>
<keyword evidence="6" id="KW-0325">Glycoprotein</keyword>
<dbReference type="AlphaFoldDB" id="A0A5B7BZ00"/>
<dbReference type="Pfam" id="PF13855">
    <property type="entry name" value="LRR_8"/>
    <property type="match status" value="1"/>
</dbReference>
<sequence>MTYLRDLDMSGNSFNSTIPNSWLSSLSCLENLNLGYNNLEGAIPTAIGNLTSLTRLDLSSNQLKGRIPSSLGNLCNLREIDLLGNSFAIDVSDVLESFSGCVLNGLESLQFGSSQHG</sequence>
<proteinExistence type="predicted"/>
<comment type="subcellular location">
    <subcellularLocation>
        <location evidence="1">Membrane</location>
    </subcellularLocation>
</comment>
<dbReference type="PROSITE" id="PS51257">
    <property type="entry name" value="PROKAR_LIPOPROTEIN"/>
    <property type="match status" value="1"/>
</dbReference>
<dbReference type="Gene3D" id="3.80.10.10">
    <property type="entry name" value="Ribonuclease Inhibitor"/>
    <property type="match status" value="1"/>
</dbReference>
<evidence type="ECO:0000313" key="7">
    <source>
        <dbReference type="EMBL" id="MPA74212.1"/>
    </source>
</evidence>
<dbReference type="PANTHER" id="PTHR48064:SF8">
    <property type="entry name" value="RECEPTOR PROTEIN-TYROSINE KINASE CEPR2-LIKE"/>
    <property type="match status" value="1"/>
</dbReference>
<evidence type="ECO:0000256" key="2">
    <source>
        <dbReference type="ARBA" id="ARBA00022614"/>
    </source>
</evidence>
<dbReference type="FunFam" id="3.80.10.10:FF:000041">
    <property type="entry name" value="LRR receptor-like serine/threonine-protein kinase ERECTA"/>
    <property type="match status" value="1"/>
</dbReference>
<evidence type="ECO:0000256" key="4">
    <source>
        <dbReference type="ARBA" id="ARBA00022737"/>
    </source>
</evidence>
<protein>
    <submittedName>
        <fullName evidence="7">Uncharacterized protein</fullName>
    </submittedName>
</protein>
<dbReference type="SUPFAM" id="SSF52058">
    <property type="entry name" value="L domain-like"/>
    <property type="match status" value="1"/>
</dbReference>
<evidence type="ECO:0000256" key="5">
    <source>
        <dbReference type="ARBA" id="ARBA00023136"/>
    </source>
</evidence>
<dbReference type="InterPro" id="IPR001611">
    <property type="entry name" value="Leu-rich_rpt"/>
</dbReference>
<keyword evidence="2" id="KW-0433">Leucine-rich repeat</keyword>
<dbReference type="PRINTS" id="PR00019">
    <property type="entry name" value="LEURICHRPT"/>
</dbReference>
<dbReference type="EMBL" id="GHES01043653">
    <property type="protein sequence ID" value="MPA74212.1"/>
    <property type="molecule type" value="Transcribed_RNA"/>
</dbReference>
<keyword evidence="5" id="KW-0472">Membrane</keyword>
<dbReference type="InterPro" id="IPR053038">
    <property type="entry name" value="RLP_Defense"/>
</dbReference>
<organism evidence="7">
    <name type="scientific">Davidia involucrata</name>
    <name type="common">Dove tree</name>
    <dbReference type="NCBI Taxonomy" id="16924"/>
    <lineage>
        <taxon>Eukaryota</taxon>
        <taxon>Viridiplantae</taxon>
        <taxon>Streptophyta</taxon>
        <taxon>Embryophyta</taxon>
        <taxon>Tracheophyta</taxon>
        <taxon>Spermatophyta</taxon>
        <taxon>Magnoliopsida</taxon>
        <taxon>eudicotyledons</taxon>
        <taxon>Gunneridae</taxon>
        <taxon>Pentapetalae</taxon>
        <taxon>asterids</taxon>
        <taxon>Cornales</taxon>
        <taxon>Nyssaceae</taxon>
        <taxon>Davidia</taxon>
    </lineage>
</organism>
<reference evidence="7" key="1">
    <citation type="submission" date="2019-08" db="EMBL/GenBank/DDBJ databases">
        <title>Reference gene set and small RNA set construction with multiple tissues from Davidia involucrata Baill.</title>
        <authorList>
            <person name="Yang H."/>
            <person name="Zhou C."/>
            <person name="Li G."/>
            <person name="Wang J."/>
            <person name="Gao P."/>
            <person name="Wang M."/>
            <person name="Wang R."/>
            <person name="Zhao Y."/>
        </authorList>
    </citation>
    <scope>NUCLEOTIDE SEQUENCE</scope>
    <source>
        <tissue evidence="7">Mixed with DoveR01_LX</tissue>
    </source>
</reference>
<evidence type="ECO:0000256" key="6">
    <source>
        <dbReference type="ARBA" id="ARBA00023180"/>
    </source>
</evidence>
<gene>
    <name evidence="7" type="ORF">Din_043653</name>
</gene>
<dbReference type="GO" id="GO:0016020">
    <property type="term" value="C:membrane"/>
    <property type="evidence" value="ECO:0007669"/>
    <property type="project" value="UniProtKB-SubCell"/>
</dbReference>
<dbReference type="PANTHER" id="PTHR48064">
    <property type="entry name" value="OS01G0750400 PROTEIN"/>
    <property type="match status" value="1"/>
</dbReference>